<evidence type="ECO:0000313" key="2">
    <source>
        <dbReference type="Proteomes" id="UP000643165"/>
    </source>
</evidence>
<proteinExistence type="predicted"/>
<evidence type="ECO:0000313" key="1">
    <source>
        <dbReference type="EMBL" id="GIJ21599.1"/>
    </source>
</evidence>
<comment type="caution">
    <text evidence="1">The sequence shown here is derived from an EMBL/GenBank/DDBJ whole genome shotgun (WGS) entry which is preliminary data.</text>
</comment>
<evidence type="ECO:0008006" key="3">
    <source>
        <dbReference type="Google" id="ProtNLM"/>
    </source>
</evidence>
<dbReference type="Proteomes" id="UP000643165">
    <property type="component" value="Unassembled WGS sequence"/>
</dbReference>
<gene>
    <name evidence="1" type="ORF">Vlu01_22230</name>
</gene>
<keyword evidence="2" id="KW-1185">Reference proteome</keyword>
<protein>
    <recommendedName>
        <fullName evidence="3">Transposase</fullName>
    </recommendedName>
</protein>
<organism evidence="1 2">
    <name type="scientific">Micromonospora lutea</name>
    <dbReference type="NCBI Taxonomy" id="419825"/>
    <lineage>
        <taxon>Bacteria</taxon>
        <taxon>Bacillati</taxon>
        <taxon>Actinomycetota</taxon>
        <taxon>Actinomycetes</taxon>
        <taxon>Micromonosporales</taxon>
        <taxon>Micromonosporaceae</taxon>
        <taxon>Micromonospora</taxon>
    </lineage>
</organism>
<reference evidence="1 2" key="1">
    <citation type="submission" date="2021-01" db="EMBL/GenBank/DDBJ databases">
        <title>Whole genome shotgun sequence of Verrucosispora lutea NBRC 106530.</title>
        <authorList>
            <person name="Komaki H."/>
            <person name="Tamura T."/>
        </authorList>
    </citation>
    <scope>NUCLEOTIDE SEQUENCE [LARGE SCALE GENOMIC DNA]</scope>
    <source>
        <strain evidence="1 2">NBRC 106530</strain>
    </source>
</reference>
<dbReference type="EMBL" id="BOPB01000010">
    <property type="protein sequence ID" value="GIJ21599.1"/>
    <property type="molecule type" value="Genomic_DNA"/>
</dbReference>
<sequence>MLAGRNRAGRRYDESVLAGILALPTQTRWRADRSVSVDRRLVRDGRAVHLVAVDVVAVDPGGPVGLHLVTDGRRQVGMA</sequence>
<name>A0ABQ4IUJ5_9ACTN</name>
<accession>A0ABQ4IUJ5</accession>